<dbReference type="FunFam" id="1.10.10.60:FF:000218">
    <property type="entry name" value="Myb transcription factor"/>
    <property type="match status" value="1"/>
</dbReference>
<dbReference type="EMBL" id="RXIC02000024">
    <property type="protein sequence ID" value="KAB1211294.1"/>
    <property type="molecule type" value="Genomic_DNA"/>
</dbReference>
<reference evidence="10 11" key="1">
    <citation type="journal article" date="2019" name="Plant Biotechnol. J.">
        <title>The red bayberry genome and genetic basis of sex determination.</title>
        <authorList>
            <person name="Jia H.M."/>
            <person name="Jia H.J."/>
            <person name="Cai Q.L."/>
            <person name="Wang Y."/>
            <person name="Zhao H.B."/>
            <person name="Yang W.F."/>
            <person name="Wang G.Y."/>
            <person name="Li Y.H."/>
            <person name="Zhan D.L."/>
            <person name="Shen Y.T."/>
            <person name="Niu Q.F."/>
            <person name="Chang L."/>
            <person name="Qiu J."/>
            <person name="Zhao L."/>
            <person name="Xie H.B."/>
            <person name="Fu W.Y."/>
            <person name="Jin J."/>
            <person name="Li X.W."/>
            <person name="Jiao Y."/>
            <person name="Zhou C.C."/>
            <person name="Tu T."/>
            <person name="Chai C.Y."/>
            <person name="Gao J.L."/>
            <person name="Fan L.J."/>
            <person name="van de Weg E."/>
            <person name="Wang J.Y."/>
            <person name="Gao Z.S."/>
        </authorList>
    </citation>
    <scope>NUCLEOTIDE SEQUENCE [LARGE SCALE GENOMIC DNA]</scope>
    <source>
        <tissue evidence="10">Leaves</tissue>
    </source>
</reference>
<dbReference type="InterPro" id="IPR001005">
    <property type="entry name" value="SANT/Myb"/>
</dbReference>
<protein>
    <submittedName>
        <fullName evidence="10">Uncharacterized protein</fullName>
    </submittedName>
</protein>
<keyword evidence="3" id="KW-0805">Transcription regulation</keyword>
<gene>
    <name evidence="10" type="ORF">CJ030_MR6G021516</name>
</gene>
<dbReference type="Pfam" id="PF00249">
    <property type="entry name" value="Myb_DNA-binding"/>
    <property type="match status" value="2"/>
</dbReference>
<dbReference type="OrthoDB" id="2143914at2759"/>
<sequence length="281" mass="31868">MEGSLGVRKGAWTEEEDTLLKQYIDKYGEGKWHQVPPRAGLNRCRKSCRLRWLNYLKPNIKRGEFKADEVDLMIRLHKLLVLMGSWTIDRAVSVGSFVPIYYLLDSDKADRDVDALKWSMIAGRLPGRTANDVKNFWNTHLRKNAISRIKDGGEKAHDTLKVNVIKPRPRTFAKNLTWFSGKPTIMAASFQPKDNVIRDLPPTPLSSEDSIKWWENLFDDKETGGEIGPCDVGGLDEEPIATLRWAEAAPAEIVGSPLDEFGPSFWAELSSNLDVWDFLDP</sequence>
<evidence type="ECO:0000256" key="1">
    <source>
        <dbReference type="ARBA" id="ARBA00004123"/>
    </source>
</evidence>
<comment type="caution">
    <text evidence="10">The sequence shown here is derived from an EMBL/GenBank/DDBJ whole genome shotgun (WGS) entry which is preliminary data.</text>
</comment>
<dbReference type="PANTHER" id="PTHR47999">
    <property type="entry name" value="TRANSCRIPTION FACTOR MYB8-RELATED-RELATED"/>
    <property type="match status" value="1"/>
</dbReference>
<dbReference type="SUPFAM" id="SSF46689">
    <property type="entry name" value="Homeodomain-like"/>
    <property type="match status" value="1"/>
</dbReference>
<feature type="domain" description="Myb-like" evidence="8">
    <location>
        <begin position="57"/>
        <end position="141"/>
    </location>
</feature>
<dbReference type="CDD" id="cd00167">
    <property type="entry name" value="SANT"/>
    <property type="match status" value="2"/>
</dbReference>
<keyword evidence="4" id="KW-0238">DNA-binding</keyword>
<dbReference type="AlphaFoldDB" id="A0A6A1VF01"/>
<feature type="domain" description="HTH myb-type" evidence="9">
    <location>
        <begin position="7"/>
        <end position="60"/>
    </location>
</feature>
<dbReference type="PANTHER" id="PTHR47999:SF24">
    <property type="entry name" value="TRANSCRIPTION FACTOR MYB90"/>
    <property type="match status" value="1"/>
</dbReference>
<keyword evidence="11" id="KW-1185">Reference proteome</keyword>
<evidence type="ECO:0000259" key="8">
    <source>
        <dbReference type="PROSITE" id="PS50090"/>
    </source>
</evidence>
<dbReference type="PROSITE" id="PS50090">
    <property type="entry name" value="MYB_LIKE"/>
    <property type="match status" value="2"/>
</dbReference>
<evidence type="ECO:0000313" key="11">
    <source>
        <dbReference type="Proteomes" id="UP000516437"/>
    </source>
</evidence>
<proteinExistence type="predicted"/>
<evidence type="ECO:0000256" key="7">
    <source>
        <dbReference type="ARBA" id="ARBA00023242"/>
    </source>
</evidence>
<evidence type="ECO:0000313" key="10">
    <source>
        <dbReference type="EMBL" id="KAB1211294.1"/>
    </source>
</evidence>
<keyword evidence="6" id="KW-0804">Transcription</keyword>
<comment type="subcellular location">
    <subcellularLocation>
        <location evidence="1">Nucleus</location>
    </subcellularLocation>
</comment>
<dbReference type="Proteomes" id="UP000516437">
    <property type="component" value="Chromosome 6"/>
</dbReference>
<feature type="domain" description="HTH myb-type" evidence="9">
    <location>
        <begin position="117"/>
        <end position="145"/>
    </location>
</feature>
<feature type="domain" description="Myb-like" evidence="8">
    <location>
        <begin position="4"/>
        <end position="56"/>
    </location>
</feature>
<keyword evidence="5" id="KW-0010">Activator</keyword>
<evidence type="ECO:0000256" key="6">
    <source>
        <dbReference type="ARBA" id="ARBA00023163"/>
    </source>
</evidence>
<evidence type="ECO:0000256" key="3">
    <source>
        <dbReference type="ARBA" id="ARBA00023015"/>
    </source>
</evidence>
<evidence type="ECO:0000256" key="2">
    <source>
        <dbReference type="ARBA" id="ARBA00022737"/>
    </source>
</evidence>
<dbReference type="InterPro" id="IPR017930">
    <property type="entry name" value="Myb_dom"/>
</dbReference>
<evidence type="ECO:0000256" key="4">
    <source>
        <dbReference type="ARBA" id="ARBA00023125"/>
    </source>
</evidence>
<dbReference type="PROSITE" id="PS51294">
    <property type="entry name" value="HTH_MYB"/>
    <property type="match status" value="2"/>
</dbReference>
<keyword evidence="2" id="KW-0677">Repeat</keyword>
<organism evidence="10 11">
    <name type="scientific">Morella rubra</name>
    <name type="common">Chinese bayberry</name>
    <dbReference type="NCBI Taxonomy" id="262757"/>
    <lineage>
        <taxon>Eukaryota</taxon>
        <taxon>Viridiplantae</taxon>
        <taxon>Streptophyta</taxon>
        <taxon>Embryophyta</taxon>
        <taxon>Tracheophyta</taxon>
        <taxon>Spermatophyta</taxon>
        <taxon>Magnoliopsida</taxon>
        <taxon>eudicotyledons</taxon>
        <taxon>Gunneridae</taxon>
        <taxon>Pentapetalae</taxon>
        <taxon>rosids</taxon>
        <taxon>fabids</taxon>
        <taxon>Fagales</taxon>
        <taxon>Myricaceae</taxon>
        <taxon>Morella</taxon>
    </lineage>
</organism>
<evidence type="ECO:0000259" key="9">
    <source>
        <dbReference type="PROSITE" id="PS51294"/>
    </source>
</evidence>
<dbReference type="InterPro" id="IPR015495">
    <property type="entry name" value="Myb_TF_plants"/>
</dbReference>
<dbReference type="SMART" id="SM00717">
    <property type="entry name" value="SANT"/>
    <property type="match status" value="2"/>
</dbReference>
<dbReference type="GO" id="GO:0080090">
    <property type="term" value="P:regulation of primary metabolic process"/>
    <property type="evidence" value="ECO:0007669"/>
    <property type="project" value="UniProtKB-ARBA"/>
</dbReference>
<dbReference type="InterPro" id="IPR009057">
    <property type="entry name" value="Homeodomain-like_sf"/>
</dbReference>
<dbReference type="Gene3D" id="1.10.10.60">
    <property type="entry name" value="Homeodomain-like"/>
    <property type="match status" value="2"/>
</dbReference>
<dbReference type="GO" id="GO:0005634">
    <property type="term" value="C:nucleus"/>
    <property type="evidence" value="ECO:0007669"/>
    <property type="project" value="UniProtKB-SubCell"/>
</dbReference>
<evidence type="ECO:0000256" key="5">
    <source>
        <dbReference type="ARBA" id="ARBA00023159"/>
    </source>
</evidence>
<accession>A0A6A1VF01</accession>
<name>A0A6A1VF01_9ROSI</name>
<keyword evidence="7" id="KW-0539">Nucleus</keyword>
<dbReference type="GO" id="GO:0003677">
    <property type="term" value="F:DNA binding"/>
    <property type="evidence" value="ECO:0007669"/>
    <property type="project" value="UniProtKB-KW"/>
</dbReference>